<proteinExistence type="inferred from homology"/>
<dbReference type="InParanoid" id="A0A0H2RZ33"/>
<dbReference type="PANTHER" id="PTHR21027:SF1">
    <property type="entry name" value="TRNA-SPLICING ENDONUCLEASE SUBUNIT SEN54"/>
    <property type="match status" value="1"/>
</dbReference>
<dbReference type="InterPro" id="IPR024336">
    <property type="entry name" value="tRNA_splic_suSen54_N"/>
</dbReference>
<accession>A0A0H2RZ33</accession>
<evidence type="ECO:0000313" key="5">
    <source>
        <dbReference type="EMBL" id="KLO14783.1"/>
    </source>
</evidence>
<dbReference type="GO" id="GO:0000214">
    <property type="term" value="C:tRNA-intron endonuclease complex"/>
    <property type="evidence" value="ECO:0007669"/>
    <property type="project" value="TreeGrafter"/>
</dbReference>
<evidence type="ECO:0000313" key="6">
    <source>
        <dbReference type="Proteomes" id="UP000053477"/>
    </source>
</evidence>
<evidence type="ECO:0000256" key="3">
    <source>
        <dbReference type="SAM" id="MobiDB-lite"/>
    </source>
</evidence>
<sequence>MDDNLELPTANVPHQTADDAEDDAESSDEDDGALDWTKLPSGSSSRPFIPKRGEKEYEPSGQSGTLLQQHRLERGRSAMFAALDVERTVSNKAVSYGLWDPSISRTLVVTAHGSHLMSMGHSAPVRITADAKGKEKMHAHVQLLPEEALYLIERGSMFCRKASSSDYSLAPEAFEQAIPMTLQEAYAEMIGKEDTTLERYLVFSYLKRLGYIVTRAQPPSEFYPKAQKSDLFLKAKTTPLISRLFHFVTRPLHSLFSSTLDWWKPLPLTGFFRRFTTTYSSMFARLRLFKLGFSLPLHRSPQQDEPDTPYKVFYNLYKPGVAFAKTNPRPPDFQIVVVNARTTPMPTLHELSNLFDELPELPLPGPRQRRSPGTASSTNIPSSSQGKNVTPETTASLSKRIQSWLFALFKIKTNSMKSSQPRPWRPNPFQVLKHGKKIIVVAAVDSGMISFYRFGQGVFEEWPMM</sequence>
<feature type="compositionally biased region" description="Acidic residues" evidence="3">
    <location>
        <begin position="18"/>
        <end position="33"/>
    </location>
</feature>
<dbReference type="AlphaFoldDB" id="A0A0H2RZ33"/>
<dbReference type="Proteomes" id="UP000053477">
    <property type="component" value="Unassembled WGS sequence"/>
</dbReference>
<feature type="region of interest" description="Disordered" evidence="3">
    <location>
        <begin position="1"/>
        <end position="66"/>
    </location>
</feature>
<keyword evidence="2" id="KW-0819">tRNA processing</keyword>
<dbReference type="InterPro" id="IPR024337">
    <property type="entry name" value="tRNA_splic_suSen54"/>
</dbReference>
<keyword evidence="6" id="KW-1185">Reference proteome</keyword>
<name>A0A0H2RZ33_9AGAM</name>
<dbReference type="GO" id="GO:0000379">
    <property type="term" value="P:tRNA-type intron splice site recognition and cleavage"/>
    <property type="evidence" value="ECO:0007669"/>
    <property type="project" value="TreeGrafter"/>
</dbReference>
<dbReference type="Pfam" id="PF12928">
    <property type="entry name" value="tRNA_int_end_N2"/>
    <property type="match status" value="1"/>
</dbReference>
<evidence type="ECO:0000259" key="4">
    <source>
        <dbReference type="Pfam" id="PF12928"/>
    </source>
</evidence>
<organism evidence="5 6">
    <name type="scientific">Schizopora paradoxa</name>
    <dbReference type="NCBI Taxonomy" id="27342"/>
    <lineage>
        <taxon>Eukaryota</taxon>
        <taxon>Fungi</taxon>
        <taxon>Dikarya</taxon>
        <taxon>Basidiomycota</taxon>
        <taxon>Agaricomycotina</taxon>
        <taxon>Agaricomycetes</taxon>
        <taxon>Hymenochaetales</taxon>
        <taxon>Schizoporaceae</taxon>
        <taxon>Schizopora</taxon>
    </lineage>
</organism>
<protein>
    <recommendedName>
        <fullName evidence="4">tRNA-splicing endonuclease subunit Sen54 N-terminal domain-containing protein</fullName>
    </recommendedName>
</protein>
<dbReference type="STRING" id="27342.A0A0H2RZ33"/>
<feature type="compositionally biased region" description="Polar residues" evidence="3">
    <location>
        <begin position="371"/>
        <end position="394"/>
    </location>
</feature>
<dbReference type="FunCoup" id="A0A0H2RZ33">
    <property type="interactions" value="12"/>
</dbReference>
<gene>
    <name evidence="5" type="ORF">SCHPADRAFT_825698</name>
</gene>
<feature type="region of interest" description="Disordered" evidence="3">
    <location>
        <begin position="362"/>
        <end position="394"/>
    </location>
</feature>
<evidence type="ECO:0000256" key="1">
    <source>
        <dbReference type="ARBA" id="ARBA00005736"/>
    </source>
</evidence>
<dbReference type="EMBL" id="KQ085938">
    <property type="protein sequence ID" value="KLO14783.1"/>
    <property type="molecule type" value="Genomic_DNA"/>
</dbReference>
<dbReference type="OrthoDB" id="408683at2759"/>
<comment type="similarity">
    <text evidence="1">Belongs to the SEN54 family.</text>
</comment>
<reference evidence="5 6" key="1">
    <citation type="submission" date="2015-04" db="EMBL/GenBank/DDBJ databases">
        <title>Complete genome sequence of Schizopora paradoxa KUC8140, a cosmopolitan wood degrader in East Asia.</title>
        <authorList>
            <consortium name="DOE Joint Genome Institute"/>
            <person name="Min B."/>
            <person name="Park H."/>
            <person name="Jang Y."/>
            <person name="Kim J.-J."/>
            <person name="Kim K.H."/>
            <person name="Pangilinan J."/>
            <person name="Lipzen A."/>
            <person name="Riley R."/>
            <person name="Grigoriev I.V."/>
            <person name="Spatafora J.W."/>
            <person name="Choi I.-G."/>
        </authorList>
    </citation>
    <scope>NUCLEOTIDE SEQUENCE [LARGE SCALE GENOMIC DNA]</scope>
    <source>
        <strain evidence="5 6">KUC8140</strain>
    </source>
</reference>
<dbReference type="PANTHER" id="PTHR21027">
    <property type="entry name" value="TRNA-SPLICING ENDONUCLEASE SUBUNIT SEN54"/>
    <property type="match status" value="1"/>
</dbReference>
<feature type="domain" description="tRNA-splicing endonuclease subunit Sen54 N-terminal" evidence="4">
    <location>
        <begin position="80"/>
        <end position="160"/>
    </location>
</feature>
<evidence type="ECO:0000256" key="2">
    <source>
        <dbReference type="ARBA" id="ARBA00022694"/>
    </source>
</evidence>